<dbReference type="Proteomes" id="UP000274822">
    <property type="component" value="Unassembled WGS sequence"/>
</dbReference>
<protein>
    <submittedName>
        <fullName evidence="2">Uncharacterized protein</fullName>
    </submittedName>
</protein>
<proteinExistence type="predicted"/>
<organism evidence="2 3">
    <name type="scientific">Jimgerdemannia flammicorona</name>
    <dbReference type="NCBI Taxonomy" id="994334"/>
    <lineage>
        <taxon>Eukaryota</taxon>
        <taxon>Fungi</taxon>
        <taxon>Fungi incertae sedis</taxon>
        <taxon>Mucoromycota</taxon>
        <taxon>Mucoromycotina</taxon>
        <taxon>Endogonomycetes</taxon>
        <taxon>Endogonales</taxon>
        <taxon>Endogonaceae</taxon>
        <taxon>Jimgerdemannia</taxon>
    </lineage>
</organism>
<evidence type="ECO:0000313" key="2">
    <source>
        <dbReference type="EMBL" id="RUS29113.1"/>
    </source>
</evidence>
<dbReference type="AlphaFoldDB" id="A0A433QH44"/>
<reference evidence="2 3" key="1">
    <citation type="journal article" date="2018" name="New Phytol.">
        <title>Phylogenomics of Endogonaceae and evolution of mycorrhizas within Mucoromycota.</title>
        <authorList>
            <person name="Chang Y."/>
            <person name="Desiro A."/>
            <person name="Na H."/>
            <person name="Sandor L."/>
            <person name="Lipzen A."/>
            <person name="Clum A."/>
            <person name="Barry K."/>
            <person name="Grigoriev I.V."/>
            <person name="Martin F.M."/>
            <person name="Stajich J.E."/>
            <person name="Smith M.E."/>
            <person name="Bonito G."/>
            <person name="Spatafora J.W."/>
        </authorList>
    </citation>
    <scope>NUCLEOTIDE SEQUENCE [LARGE SCALE GENOMIC DNA]</scope>
    <source>
        <strain evidence="2 3">AD002</strain>
    </source>
</reference>
<evidence type="ECO:0000256" key="1">
    <source>
        <dbReference type="SAM" id="MobiDB-lite"/>
    </source>
</evidence>
<name>A0A433QH44_9FUNG</name>
<accession>A0A433QH44</accession>
<gene>
    <name evidence="2" type="ORF">BC938DRAFT_481036</name>
</gene>
<comment type="caution">
    <text evidence="2">The sequence shown here is derived from an EMBL/GenBank/DDBJ whole genome shotgun (WGS) entry which is preliminary data.</text>
</comment>
<feature type="region of interest" description="Disordered" evidence="1">
    <location>
        <begin position="53"/>
        <end position="110"/>
    </location>
</feature>
<evidence type="ECO:0000313" key="3">
    <source>
        <dbReference type="Proteomes" id="UP000274822"/>
    </source>
</evidence>
<dbReference type="EMBL" id="RBNJ01005605">
    <property type="protein sequence ID" value="RUS29113.1"/>
    <property type="molecule type" value="Genomic_DNA"/>
</dbReference>
<sequence>MTETKVPCVNRVVFSFGGSNEFGFDSAVGCGVLNEEVKGGFILWKAPRCEPTPMTDTITSSSTHQTSREQRPSSPIGYPEDACGTTAGVISTSGVPPRRRYQPSHRAPQN</sequence>
<keyword evidence="3" id="KW-1185">Reference proteome</keyword>
<feature type="compositionally biased region" description="Polar residues" evidence="1">
    <location>
        <begin position="54"/>
        <end position="65"/>
    </location>
</feature>